<dbReference type="EMBL" id="JANBPG010001499">
    <property type="protein sequence ID" value="KAJ1889666.1"/>
    <property type="molecule type" value="Genomic_DNA"/>
</dbReference>
<dbReference type="EC" id="3.6.4.13" evidence="1"/>
<keyword evidence="1" id="KW-0547">Nucleotide-binding</keyword>
<organism evidence="1 2">
    <name type="scientific">Kickxella alabastrina</name>
    <dbReference type="NCBI Taxonomy" id="61397"/>
    <lineage>
        <taxon>Eukaryota</taxon>
        <taxon>Fungi</taxon>
        <taxon>Fungi incertae sedis</taxon>
        <taxon>Zoopagomycota</taxon>
        <taxon>Kickxellomycotina</taxon>
        <taxon>Kickxellomycetes</taxon>
        <taxon>Kickxellales</taxon>
        <taxon>Kickxellaceae</taxon>
        <taxon>Kickxella</taxon>
    </lineage>
</organism>
<keyword evidence="2" id="KW-1185">Reference proteome</keyword>
<sequence>MAGSSSSSNNNSKQKGNNTSANGGGGKQKAAAEPIKDKKAGKGTKASKDTKTTKQSSKDTAIPTTGTALAAKPVLFNGWTGKTPATLLNEYVQKQPTWHRASYNVSGGTNTGGYTCSIHLSKIDPKNKSTPLAVHLRAPTSLTEKQPTPVEARHMAATYALYRMRSDTSMYLSLPPEHRAYWALLQERREDGRWKYAADPFLAQAEREKAQAEGDQARAKRAEKLRRAEEDGHREELLAPGLRARWEEMAEARMAEHHRLRVEAVVREWTRHWGVADQDAGTCTVEGLVRLGFRPAHAEEALLYARSKERAVDWLCVHVPEDDLPRQFISRVEAPSVVRGGRARAAAERALAQCGFATALVRDAVARAAERLGDAGEDAVEAVAAQLLVARLLGGSEARHGDPGPGSQPQPPGPELLFAEEVESLQAIFHGEGSRVVSKGAYALSVQLRPRGMDAAGDLRLEVWVPPGLDYPGAQAPFMAVSGALPAFLKLHVARKVAACVRADGLPVVFDAVCAAEDGLAQWVAAPPPLVELRSGVANAGAHEPSGGREPGALGAVAAPKPGRRTRPASNGTAQLAAQFARLQTDAAYQKMQAARRLLPAHARQAEIVAAVAQSGCTVIAGATGCGKTTQVPQFLLDDALRHGRPIRIVCTQPRRISAIGVATRVADERAETLGRGTVGYAVKGDAKQGADTRLLFCTTGVLLRMLGSDPLLEAVTHVVCDEVHERS</sequence>
<keyword evidence="1" id="KW-0347">Helicase</keyword>
<name>A0ACC1IBB2_9FUNG</name>
<comment type="caution">
    <text evidence="1">The sequence shown here is derived from an EMBL/GenBank/DDBJ whole genome shotgun (WGS) entry which is preliminary data.</text>
</comment>
<dbReference type="Proteomes" id="UP001150581">
    <property type="component" value="Unassembled WGS sequence"/>
</dbReference>
<evidence type="ECO:0000313" key="1">
    <source>
        <dbReference type="EMBL" id="KAJ1889666.1"/>
    </source>
</evidence>
<gene>
    <name evidence="1" type="primary">ucp12_1</name>
    <name evidence="1" type="ORF">LPJ66_007911</name>
</gene>
<feature type="non-terminal residue" evidence="1">
    <location>
        <position position="728"/>
    </location>
</feature>
<keyword evidence="1" id="KW-0378">Hydrolase</keyword>
<protein>
    <submittedName>
        <fullName evidence="1">Helicase</fullName>
        <ecNumber evidence="1">3.6.4.13</ecNumber>
    </submittedName>
</protein>
<keyword evidence="1" id="KW-0067">ATP-binding</keyword>
<accession>A0ACC1IBB2</accession>
<proteinExistence type="predicted"/>
<evidence type="ECO:0000313" key="2">
    <source>
        <dbReference type="Proteomes" id="UP001150581"/>
    </source>
</evidence>
<reference evidence="1" key="1">
    <citation type="submission" date="2022-07" db="EMBL/GenBank/DDBJ databases">
        <title>Phylogenomic reconstructions and comparative analyses of Kickxellomycotina fungi.</title>
        <authorList>
            <person name="Reynolds N.K."/>
            <person name="Stajich J.E."/>
            <person name="Barry K."/>
            <person name="Grigoriev I.V."/>
            <person name="Crous P."/>
            <person name="Smith M.E."/>
        </authorList>
    </citation>
    <scope>NUCLEOTIDE SEQUENCE</scope>
    <source>
        <strain evidence="1">Benny 63K</strain>
    </source>
</reference>